<keyword evidence="1" id="KW-0472">Membrane</keyword>
<dbReference type="Proteomes" id="UP000215383">
    <property type="component" value="Chromosome 1"/>
</dbReference>
<feature type="transmembrane region" description="Helical" evidence="1">
    <location>
        <begin position="21"/>
        <end position="44"/>
    </location>
</feature>
<evidence type="ECO:0000313" key="2">
    <source>
        <dbReference type="EMBL" id="SNU95056.1"/>
    </source>
</evidence>
<organism evidence="2 3">
    <name type="scientific">Megamonas hypermegale</name>
    <dbReference type="NCBI Taxonomy" id="158847"/>
    <lineage>
        <taxon>Bacteria</taxon>
        <taxon>Bacillati</taxon>
        <taxon>Bacillota</taxon>
        <taxon>Negativicutes</taxon>
        <taxon>Selenomonadales</taxon>
        <taxon>Selenomonadaceae</taxon>
        <taxon>Megamonas</taxon>
    </lineage>
</organism>
<reference evidence="2 3" key="1">
    <citation type="submission" date="2017-06" db="EMBL/GenBank/DDBJ databases">
        <authorList>
            <consortium name="Pathogen Informatics"/>
        </authorList>
    </citation>
    <scope>NUCLEOTIDE SEQUENCE [LARGE SCALE GENOMIC DNA]</scope>
    <source>
        <strain evidence="2 3">NCTC10570</strain>
    </source>
</reference>
<keyword evidence="3" id="KW-1185">Reference proteome</keyword>
<evidence type="ECO:0000313" key="3">
    <source>
        <dbReference type="Proteomes" id="UP000215383"/>
    </source>
</evidence>
<keyword evidence="1" id="KW-0812">Transmembrane</keyword>
<name>A0A239TBU7_9FIRM</name>
<accession>A0A239TBU7</accession>
<dbReference type="AlphaFoldDB" id="A0A239TBU7"/>
<dbReference type="EMBL" id="LT906446">
    <property type="protein sequence ID" value="SNU95056.1"/>
    <property type="molecule type" value="Genomic_DNA"/>
</dbReference>
<protein>
    <submittedName>
        <fullName evidence="2">Uncharacterized protein</fullName>
    </submittedName>
</protein>
<keyword evidence="1" id="KW-1133">Transmembrane helix</keyword>
<evidence type="ECO:0000256" key="1">
    <source>
        <dbReference type="SAM" id="Phobius"/>
    </source>
</evidence>
<gene>
    <name evidence="2" type="ORF">SAMEA4364220_00304</name>
</gene>
<sequence length="198" mass="22931">MKTIYNKNNKSALLLKNKQGFIFADTLLMVIAVCSMLITVFVIAHSILNFFVDYIDTWMLQNETRRIFEDMATEIEYASMVKYAEKSSTNKELIIETYRRTSALPNEYLKCLSFLREGPIMYRNELSKLNENVYTVRSTQPLNSENYFGTNKMNFTVNKLADDLYELEINGYSYTTDKTITLRTTVINRSAGEFSNGT</sequence>
<proteinExistence type="predicted"/>